<accession>A0A1B7HZF4</accession>
<organism evidence="1 2">
    <name type="scientific">Buttiauxella noackiae ATCC 51607</name>
    <dbReference type="NCBI Taxonomy" id="1354255"/>
    <lineage>
        <taxon>Bacteria</taxon>
        <taxon>Pseudomonadati</taxon>
        <taxon>Pseudomonadota</taxon>
        <taxon>Gammaproteobacteria</taxon>
        <taxon>Enterobacterales</taxon>
        <taxon>Enterobacteriaceae</taxon>
        <taxon>Buttiauxella</taxon>
    </lineage>
</organism>
<dbReference type="Proteomes" id="UP000078286">
    <property type="component" value="Unassembled WGS sequence"/>
</dbReference>
<comment type="caution">
    <text evidence="1">The sequence shown here is derived from an EMBL/GenBank/DDBJ whole genome shotgun (WGS) entry which is preliminary data.</text>
</comment>
<gene>
    <name evidence="1" type="ORF">M979_0333</name>
</gene>
<protein>
    <submittedName>
        <fullName evidence="1">Uncharacterized protein</fullName>
    </submittedName>
</protein>
<keyword evidence="2" id="KW-1185">Reference proteome</keyword>
<evidence type="ECO:0000313" key="1">
    <source>
        <dbReference type="EMBL" id="OAT21104.1"/>
    </source>
</evidence>
<dbReference type="PATRIC" id="fig|1354255.3.peg.345"/>
<dbReference type="AlphaFoldDB" id="A0A1B7HZF4"/>
<evidence type="ECO:0000313" key="2">
    <source>
        <dbReference type="Proteomes" id="UP000078286"/>
    </source>
</evidence>
<proteinExistence type="predicted"/>
<reference evidence="1 2" key="1">
    <citation type="submission" date="2016-04" db="EMBL/GenBank/DDBJ databases">
        <title>ATOL: Assembling a taxonomically balanced genome-scale reconstruction of the evolutionary history of the Enterobacteriaceae.</title>
        <authorList>
            <person name="Plunkett G.III."/>
            <person name="Neeno-Eckwall E.C."/>
            <person name="Glasner J.D."/>
            <person name="Perna N.T."/>
        </authorList>
    </citation>
    <scope>NUCLEOTIDE SEQUENCE [LARGE SCALE GENOMIC DNA]</scope>
    <source>
        <strain evidence="1 2">ATCC 51607</strain>
    </source>
</reference>
<sequence>MAQNPNFKPVLLTKEQMESVRRIQDGYRAESPLNVAPTLNAIVRGLVDKALQQVEVA</sequence>
<name>A0A1B7HZF4_9ENTR</name>
<dbReference type="EMBL" id="LXEO01000007">
    <property type="protein sequence ID" value="OAT21104.1"/>
    <property type="molecule type" value="Genomic_DNA"/>
</dbReference>
<dbReference type="RefSeq" id="WP_167350258.1">
    <property type="nucleotide sequence ID" value="NZ_LXEO01000007.1"/>
</dbReference>